<dbReference type="SUPFAM" id="SSF49899">
    <property type="entry name" value="Concanavalin A-like lectins/glucanases"/>
    <property type="match status" value="1"/>
</dbReference>
<evidence type="ECO:0000313" key="5">
    <source>
        <dbReference type="Proteomes" id="UP000284403"/>
    </source>
</evidence>
<dbReference type="SUPFAM" id="SSF50939">
    <property type="entry name" value="Sialidases"/>
    <property type="match status" value="1"/>
</dbReference>
<evidence type="ECO:0000259" key="3">
    <source>
        <dbReference type="Pfam" id="PF22925"/>
    </source>
</evidence>
<dbReference type="InterPro" id="IPR036278">
    <property type="entry name" value="Sialidase_sf"/>
</dbReference>
<organism evidence="4 5">
    <name type="scientific">Trypanosoma conorhini</name>
    <dbReference type="NCBI Taxonomy" id="83891"/>
    <lineage>
        <taxon>Eukaryota</taxon>
        <taxon>Discoba</taxon>
        <taxon>Euglenozoa</taxon>
        <taxon>Kinetoplastea</taxon>
        <taxon>Metakinetoplastina</taxon>
        <taxon>Trypanosomatida</taxon>
        <taxon>Trypanosomatidae</taxon>
        <taxon>Trypanosoma</taxon>
    </lineage>
</organism>
<dbReference type="OrthoDB" id="251889at2759"/>
<dbReference type="Pfam" id="PF13859">
    <property type="entry name" value="BNR_3"/>
    <property type="match status" value="1"/>
</dbReference>
<gene>
    <name evidence="4" type="ORF">Tco025E_09770</name>
</gene>
<keyword evidence="4" id="KW-0378">Hydrolase</keyword>
<dbReference type="Pfam" id="PF22925">
    <property type="entry name" value="TS_C"/>
    <property type="match status" value="1"/>
</dbReference>
<dbReference type="PRINTS" id="PR01803">
    <property type="entry name" value="TCSIALIDASE"/>
</dbReference>
<dbReference type="InterPro" id="IPR055239">
    <property type="entry name" value="TS_C"/>
</dbReference>
<reference evidence="4 5" key="1">
    <citation type="journal article" date="2018" name="BMC Genomics">
        <title>Genomic comparison of Trypanosoma conorhini and Trypanosoma rangeli to Trypanosoma cruzi strains of high and low virulence.</title>
        <authorList>
            <person name="Bradwell K.R."/>
            <person name="Koparde V.N."/>
            <person name="Matveyev A.V."/>
            <person name="Serrano M.G."/>
            <person name="Alves J.M."/>
            <person name="Parikh H."/>
            <person name="Huang B."/>
            <person name="Lee V."/>
            <person name="Espinosa-Alvarez O."/>
            <person name="Ortiz P.A."/>
            <person name="Costa-Martins A.G."/>
            <person name="Teixeira M.M."/>
            <person name="Buck G.A."/>
        </authorList>
    </citation>
    <scope>NUCLEOTIDE SEQUENCE [LARGE SCALE GENOMIC DNA]</scope>
    <source>
        <strain evidence="4 5">025E</strain>
    </source>
</reference>
<dbReference type="RefSeq" id="XP_029223295.1">
    <property type="nucleotide sequence ID" value="XM_029376578.1"/>
</dbReference>
<feature type="domain" description="Sialidase" evidence="2">
    <location>
        <begin position="83"/>
        <end position="275"/>
    </location>
</feature>
<evidence type="ECO:0000259" key="2">
    <source>
        <dbReference type="Pfam" id="PF13859"/>
    </source>
</evidence>
<dbReference type="Gene3D" id="2.120.10.10">
    <property type="match status" value="1"/>
</dbReference>
<dbReference type="InterPro" id="IPR008377">
    <property type="entry name" value="Sialidase_trypan"/>
</dbReference>
<name>A0A3R7R5C5_9TRYP</name>
<evidence type="ECO:0000256" key="1">
    <source>
        <dbReference type="SAM" id="MobiDB-lite"/>
    </source>
</evidence>
<feature type="region of interest" description="Disordered" evidence="1">
    <location>
        <begin position="1"/>
        <end position="22"/>
    </location>
</feature>
<protein>
    <submittedName>
        <fullName evidence="4">Trans-sialidase</fullName>
        <ecNumber evidence="4">3.2.1.18</ecNumber>
    </submittedName>
</protein>
<evidence type="ECO:0000313" key="4">
    <source>
        <dbReference type="EMBL" id="RNE96264.1"/>
    </source>
</evidence>
<accession>A0A3R7R5C5</accession>
<proteinExistence type="predicted"/>
<dbReference type="Proteomes" id="UP000284403">
    <property type="component" value="Unassembled WGS sequence"/>
</dbReference>
<keyword evidence="5" id="KW-1185">Reference proteome</keyword>
<dbReference type="GeneID" id="40323381"/>
<sequence length="538" mass="58356">MEHHTGSEVTTNGEGSGGDAAAAGPQFPLRVIALVEGHGENVAGTPSGPFGYVTMIERGEDPNKGLQTLPMMRNSSIAYEVAGESLRRYRASASAAIVTETHRLVVPFQVIKENGHTVSTVLHSEDDKVALKLHSGASAEGCGDPAIAPWENGRMLMITPCDVGHRRVYEFAEDGGTWTEALGTLSRVWGNSWKRTGPGVRGDVITLTIGEKKVMLFAHPLQLGAGTNDVTGSLHLWLTDAKKHIFDVGPISEVGEGVGATSLLYKSEQLSLLYESGENTSRSLVFTSLSAQLARIKEVVKTWEEVDQRVGKLCPSPSGEKAAAPTRSCDAAVLTEGLVGYWSGNVSGSQWQDEYLCVNAAVKDGAKTNDNGVAFRGRGAGAQWPVGKQGPNQLYHFANYNFTLLAVVTIHKVPKGGSGIPLMGVKLNGPASASLVELLYDESQRWKVVYKNEAKQTQEKSWEPNTHQYQVALTLQNGRPPCTLTGSLWLLKVMRFKGTQRRKFHISTLGVWEATQKLRKAPRREMSRCATFFCTTVH</sequence>
<dbReference type="InterPro" id="IPR013320">
    <property type="entry name" value="ConA-like_dom_sf"/>
</dbReference>
<dbReference type="Gene3D" id="2.60.120.200">
    <property type="match status" value="1"/>
</dbReference>
<dbReference type="GO" id="GO:0004308">
    <property type="term" value="F:exo-alpha-sialidase activity"/>
    <property type="evidence" value="ECO:0007669"/>
    <property type="project" value="UniProtKB-EC"/>
</dbReference>
<dbReference type="CDD" id="cd15482">
    <property type="entry name" value="Sialidase_non-viral"/>
    <property type="match status" value="1"/>
</dbReference>
<feature type="domain" description="Trans-sialidase C-terminal" evidence="3">
    <location>
        <begin position="335"/>
        <end position="478"/>
    </location>
</feature>
<dbReference type="InterPro" id="IPR011040">
    <property type="entry name" value="Sialidase"/>
</dbReference>
<dbReference type="EMBL" id="MKKU01001292">
    <property type="protein sequence ID" value="RNE96264.1"/>
    <property type="molecule type" value="Genomic_DNA"/>
</dbReference>
<comment type="caution">
    <text evidence="4">The sequence shown here is derived from an EMBL/GenBank/DDBJ whole genome shotgun (WGS) entry which is preliminary data.</text>
</comment>
<dbReference type="EC" id="3.2.1.18" evidence="4"/>
<keyword evidence="4" id="KW-0326">Glycosidase</keyword>
<dbReference type="AlphaFoldDB" id="A0A3R7R5C5"/>